<comment type="caution">
    <text evidence="1">The sequence shown here is derived from an EMBL/GenBank/DDBJ whole genome shotgun (WGS) entry which is preliminary data.</text>
</comment>
<reference evidence="1 2" key="1">
    <citation type="submission" date="2018-03" db="EMBL/GenBank/DDBJ databases">
        <title>Adhaeribacter sp. HMF7605 Genome sequencing and assembly.</title>
        <authorList>
            <person name="Kang H."/>
            <person name="Kang J."/>
            <person name="Cha I."/>
            <person name="Kim H."/>
            <person name="Joh K."/>
        </authorList>
    </citation>
    <scope>NUCLEOTIDE SEQUENCE [LARGE SCALE GENOMIC DNA]</scope>
    <source>
        <strain evidence="1 2">HMF7605</strain>
    </source>
</reference>
<name>A0A2T2YDG6_9BACT</name>
<evidence type="ECO:0000313" key="1">
    <source>
        <dbReference type="EMBL" id="PSR53546.1"/>
    </source>
</evidence>
<dbReference type="Proteomes" id="UP000240357">
    <property type="component" value="Unassembled WGS sequence"/>
</dbReference>
<keyword evidence="2" id="KW-1185">Reference proteome</keyword>
<dbReference type="AlphaFoldDB" id="A0A2T2YDG6"/>
<sequence>MFFAAFTAGSHWVHFSTKSSSASPERAATTTLIPRRANSRADARPMPCYNSYPNFFNFCYRINFVIRYAH</sequence>
<dbReference type="EMBL" id="PYFT01000001">
    <property type="protein sequence ID" value="PSR53546.1"/>
    <property type="molecule type" value="Genomic_DNA"/>
</dbReference>
<gene>
    <name evidence="1" type="ORF">AHMF7605_08415</name>
</gene>
<evidence type="ECO:0000313" key="2">
    <source>
        <dbReference type="Proteomes" id="UP000240357"/>
    </source>
</evidence>
<protein>
    <submittedName>
        <fullName evidence="1">Uncharacterized protein</fullName>
    </submittedName>
</protein>
<organism evidence="1 2">
    <name type="scientific">Adhaeribacter arboris</name>
    <dbReference type="NCBI Taxonomy" id="2072846"/>
    <lineage>
        <taxon>Bacteria</taxon>
        <taxon>Pseudomonadati</taxon>
        <taxon>Bacteroidota</taxon>
        <taxon>Cytophagia</taxon>
        <taxon>Cytophagales</taxon>
        <taxon>Hymenobacteraceae</taxon>
        <taxon>Adhaeribacter</taxon>
    </lineage>
</organism>
<proteinExistence type="predicted"/>
<accession>A0A2T2YDG6</accession>